<keyword evidence="2" id="KW-0812">Transmembrane</keyword>
<dbReference type="EMBL" id="AP019791">
    <property type="protein sequence ID" value="BBL80111.1"/>
    <property type="molecule type" value="Genomic_DNA"/>
</dbReference>
<organism evidence="3 4">
    <name type="scientific">Rubrobacter xylanophilus</name>
    <dbReference type="NCBI Taxonomy" id="49319"/>
    <lineage>
        <taxon>Bacteria</taxon>
        <taxon>Bacillati</taxon>
        <taxon>Actinomycetota</taxon>
        <taxon>Rubrobacteria</taxon>
        <taxon>Rubrobacterales</taxon>
        <taxon>Rubrobacteraceae</taxon>
        <taxon>Rubrobacter</taxon>
    </lineage>
</organism>
<reference evidence="3" key="1">
    <citation type="journal article" date="2019" name="Microbiol. Resour. Announc.">
        <title>Complete Genome Sequence of Rubrobacter xylanophilus Strain AA3-22, Isolated from Arima Onsen in Japan.</title>
        <authorList>
            <person name="Tomariguchi N."/>
            <person name="Miyazaki K."/>
        </authorList>
    </citation>
    <scope>NUCLEOTIDE SEQUENCE [LARGE SCALE GENOMIC DNA]</scope>
    <source>
        <strain evidence="3">AA3-22</strain>
    </source>
</reference>
<dbReference type="OrthoDB" id="7502542at2"/>
<proteinExistence type="predicted"/>
<feature type="transmembrane region" description="Helical" evidence="2">
    <location>
        <begin position="6"/>
        <end position="27"/>
    </location>
</feature>
<evidence type="ECO:0000313" key="3">
    <source>
        <dbReference type="EMBL" id="BBL80111.1"/>
    </source>
</evidence>
<name>A0A510HJD3_9ACTN</name>
<sequence length="180" mass="20808">MSTTGWIIVVVVAVVVVVALLAILAAFRRSRQRRRERAREEFGPEYERAAEERGSESAAERELREHREEVEGRLRPLTDESRRRYGEQWEEVERNFVDNPMASLQMADGLVSDVLRERNLPADGGEEAARSLGVIDPHAAEDYREARRLREASGSGGSRTEEMRQAIRRYRLVYERLLQR</sequence>
<dbReference type="Proteomes" id="UP000318065">
    <property type="component" value="Chromosome"/>
</dbReference>
<evidence type="ECO:0000256" key="2">
    <source>
        <dbReference type="SAM" id="Phobius"/>
    </source>
</evidence>
<feature type="region of interest" description="Disordered" evidence="1">
    <location>
        <begin position="38"/>
        <end position="69"/>
    </location>
</feature>
<evidence type="ECO:0000256" key="1">
    <source>
        <dbReference type="SAM" id="MobiDB-lite"/>
    </source>
</evidence>
<accession>A0A510HJD3</accession>
<keyword evidence="2" id="KW-1133">Transmembrane helix</keyword>
<evidence type="ECO:0000313" key="4">
    <source>
        <dbReference type="Proteomes" id="UP000318065"/>
    </source>
</evidence>
<dbReference type="AlphaFoldDB" id="A0A510HJD3"/>
<gene>
    <name evidence="3" type="ORF">RxyAA322_19650</name>
</gene>
<keyword evidence="4" id="KW-1185">Reference proteome</keyword>
<protein>
    <recommendedName>
        <fullName evidence="5">Secreted protein</fullName>
    </recommendedName>
</protein>
<dbReference type="RefSeq" id="WP_143528140.1">
    <property type="nucleotide sequence ID" value="NZ_AP019791.1"/>
</dbReference>
<evidence type="ECO:0008006" key="5">
    <source>
        <dbReference type="Google" id="ProtNLM"/>
    </source>
</evidence>
<keyword evidence="2" id="KW-0472">Membrane</keyword>